<dbReference type="EMBL" id="MSFL01000017">
    <property type="protein sequence ID" value="PWY78336.1"/>
    <property type="molecule type" value="Genomic_DNA"/>
</dbReference>
<evidence type="ECO:0000313" key="1">
    <source>
        <dbReference type="EMBL" id="PWY78336.1"/>
    </source>
</evidence>
<dbReference type="RefSeq" id="XP_025398277.1">
    <property type="nucleotide sequence ID" value="XM_025548600.1"/>
</dbReference>
<protein>
    <submittedName>
        <fullName evidence="1">Uncharacterized protein</fullName>
    </submittedName>
</protein>
<reference evidence="1 2" key="1">
    <citation type="submission" date="2016-12" db="EMBL/GenBank/DDBJ databases">
        <title>The genomes of Aspergillus section Nigri reveals drivers in fungal speciation.</title>
        <authorList>
            <consortium name="DOE Joint Genome Institute"/>
            <person name="Vesth T.C."/>
            <person name="Nybo J."/>
            <person name="Theobald S."/>
            <person name="Brandl J."/>
            <person name="Frisvad J.C."/>
            <person name="Nielsen K.F."/>
            <person name="Lyhne E.K."/>
            <person name="Kogle M.E."/>
            <person name="Kuo A."/>
            <person name="Riley R."/>
            <person name="Clum A."/>
            <person name="Nolan M."/>
            <person name="Lipzen A."/>
            <person name="Salamov A."/>
            <person name="Henrissat B."/>
            <person name="Wiebenga A."/>
            <person name="De Vries R.P."/>
            <person name="Grigoriev I.V."/>
            <person name="Mortensen U.H."/>
            <person name="Andersen M.R."/>
            <person name="Baker S.E."/>
        </authorList>
    </citation>
    <scope>NUCLEOTIDE SEQUENCE [LARGE SCALE GENOMIC DNA]</scope>
    <source>
        <strain evidence="1 2">CBS 117.55</strain>
    </source>
</reference>
<accession>A0A317VVC8</accession>
<proteinExistence type="predicted"/>
<gene>
    <name evidence="1" type="ORF">BO70DRAFT_62761</name>
</gene>
<evidence type="ECO:0000313" key="2">
    <source>
        <dbReference type="Proteomes" id="UP000247233"/>
    </source>
</evidence>
<dbReference type="VEuPathDB" id="FungiDB:BO70DRAFT_62761"/>
<keyword evidence="2" id="KW-1185">Reference proteome</keyword>
<comment type="caution">
    <text evidence="1">The sequence shown here is derived from an EMBL/GenBank/DDBJ whole genome shotgun (WGS) entry which is preliminary data.</text>
</comment>
<sequence length="111" mass="13174">MTADDEWLPLSELPCRPWIFLFHDRCWQHLLELFGPHGADLTDIFDALVKLPYPASIEYGLHCVFDPFEIPTLDQLQQSKRKIPSRDLEIGRKIIHKEELKRWLWPPALRD</sequence>
<dbReference type="Proteomes" id="UP000247233">
    <property type="component" value="Unassembled WGS sequence"/>
</dbReference>
<dbReference type="GeneID" id="37070837"/>
<dbReference type="AlphaFoldDB" id="A0A317VVC8"/>
<organism evidence="1 2">
    <name type="scientific">Aspergillus heteromorphus CBS 117.55</name>
    <dbReference type="NCBI Taxonomy" id="1448321"/>
    <lineage>
        <taxon>Eukaryota</taxon>
        <taxon>Fungi</taxon>
        <taxon>Dikarya</taxon>
        <taxon>Ascomycota</taxon>
        <taxon>Pezizomycotina</taxon>
        <taxon>Eurotiomycetes</taxon>
        <taxon>Eurotiomycetidae</taxon>
        <taxon>Eurotiales</taxon>
        <taxon>Aspergillaceae</taxon>
        <taxon>Aspergillus</taxon>
        <taxon>Aspergillus subgen. Circumdati</taxon>
    </lineage>
</organism>
<name>A0A317VVC8_9EURO</name>